<evidence type="ECO:0000313" key="3">
    <source>
        <dbReference type="EMBL" id="QBM00757.1"/>
    </source>
</evidence>
<feature type="region of interest" description="Disordered" evidence="1">
    <location>
        <begin position="752"/>
        <end position="774"/>
    </location>
</feature>
<sequence>MDVFLRSVFRDSDHPGAKFVFDKRPAIHAFLDTKMTISNSKVRLGSRNLKMSQDFTPVGRTEATFVEGINMQDGINTALLDASGLVMNPAVISLIRSDSSIDRAELKDILPRVQNWTWYENQTSLILNMLRYVFLRKIQETNGSLRSHLGVYDDGHVKIDLDKMYKNDKRYPVGKPFVNWPCGDLTRLGEIDFRRLETAISTDDAEAIDLRALNRSEATFVIMMLLKWRRQSRMRLDFETPHLTTNLRYRHDDELFLIDEWVAGDVEVPNLPSSKDAWATLLKYVAHNRIYSAFSTALYLIATLAYQMVPATAEGTIWLDETWYISLPNFHATRGRLVQTNTGVAALIANRSLAEWEYFSGKFEKVNLLALTWVQAVQTGMAVRATRYGIEDDPNDLFTSKDDFYRVDEFIACAASEAMRMPMPTSGQVDVYVYIYNNYDYYDADRVVITDMTWDDNHGLHGYKVVKQEVKVTLPGYRDVKFEAVTDEMDPDYSKRANYLLWHAGAVAQIEQAKRMSTRDDAVDPQLTAEQKRAVDGVVRFYESGEHTESFIAIKVPWMVFPGVPVYIMPLKCFPHTTPFDFSGKLTSDECSLTVRKNKMDGYRAWFLAHVARLCGYDLETRIQGDLVAGSQYFAPNDRNIVWPLLFDYDEADRSVSITGQAQRRYHWIELPTLWNFFFRNQAVKYVITPLRKGVSKAHSEEESPVLDLRDDTVNVNHDTILHFRNSKILQTTTAWVTRDDTGFQFARIAEDGETSGQSQVPDAVRAEDPCAPRGPRQQVLLQEQLSGSSTQPLLMVTDVPRRDSSLLLASGEISSGVQTSLVKQTAMTGTLLRTSMASLQEPRSAVAVGLSSTAELIRRQTQTQDLTSSLADLSLADRPRSSESAVGRVSEPDVPTMTTSADDLMLEQVRQRLAQSPQGLLGARPARSESARSTTPPTGQRGRSLFARFPSMIRRSMSSGSGSSGQGHTRQSGQRPPAQPSTSAWSRRRGGRGSS</sequence>
<feature type="compositionally biased region" description="Low complexity" evidence="1">
    <location>
        <begin position="955"/>
        <end position="976"/>
    </location>
</feature>
<evidence type="ECO:0000259" key="2">
    <source>
        <dbReference type="Pfam" id="PF09220"/>
    </source>
</evidence>
<protein>
    <submittedName>
        <fullName evidence="3">Coat protein</fullName>
    </submittedName>
</protein>
<dbReference type="Pfam" id="PF09220">
    <property type="entry name" value="LA-virus_coat"/>
    <property type="match status" value="1"/>
</dbReference>
<proteinExistence type="predicted"/>
<keyword evidence="3" id="KW-0167">Capsid protein</keyword>
<reference evidence="3" key="1">
    <citation type="journal article" date="2018" name="Arch. Virol.">
        <title>Genome characterization of the newly identified maize-associated totivirus Anhui.</title>
        <authorList>
            <person name="Akinyemi I.A."/>
            <person name="Wang F."/>
            <person name="Chang Z.X."/>
            <person name="Wu Q."/>
        </authorList>
    </citation>
    <scope>NUCLEOTIDE SEQUENCE</scope>
</reference>
<feature type="compositionally biased region" description="Basic residues" evidence="1">
    <location>
        <begin position="987"/>
        <end position="996"/>
    </location>
</feature>
<dbReference type="InterPro" id="IPR036332">
    <property type="entry name" value="Major_coat_LA-virus_sf"/>
</dbReference>
<organism evidence="3">
    <name type="scientific">Maize-associated totivirus Anhui</name>
    <dbReference type="NCBI Taxonomy" id="2461417"/>
    <lineage>
        <taxon>Viruses</taxon>
        <taxon>Riboviria</taxon>
        <taxon>Orthornavirae</taxon>
        <taxon>Duplornaviricota</taxon>
        <taxon>Chrymotiviricetes</taxon>
        <taxon>Ghabrivirales</taxon>
        <taxon>Alphatotivirineae</taxon>
        <taxon>Orthototiviridae</taxon>
        <taxon>Totivirus</taxon>
    </lineage>
</organism>
<feature type="region of interest" description="Disordered" evidence="1">
    <location>
        <begin position="917"/>
        <end position="996"/>
    </location>
</feature>
<feature type="domain" description="Major coat protein L-A virus" evidence="2">
    <location>
        <begin position="46"/>
        <end position="434"/>
    </location>
</feature>
<feature type="region of interest" description="Disordered" evidence="1">
    <location>
        <begin position="864"/>
        <end position="898"/>
    </location>
</feature>
<dbReference type="InterPro" id="IPR015302">
    <property type="entry name" value="Major_coat_LA-virus"/>
</dbReference>
<keyword evidence="3" id="KW-0946">Virion</keyword>
<dbReference type="GO" id="GO:0019028">
    <property type="term" value="C:viral capsid"/>
    <property type="evidence" value="ECO:0007669"/>
    <property type="project" value="UniProtKB-KW"/>
</dbReference>
<dbReference type="SUPFAM" id="SSF82856">
    <property type="entry name" value="L-A virus major coat protein"/>
    <property type="match status" value="2"/>
</dbReference>
<dbReference type="EMBL" id="MH055436">
    <property type="protein sequence ID" value="QBM00757.1"/>
    <property type="molecule type" value="Genomic_RNA"/>
</dbReference>
<dbReference type="Gene3D" id="3.90.1840.10">
    <property type="entry name" value="Major capsid protein"/>
    <property type="match status" value="2"/>
</dbReference>
<name>A0A482D1H9_9VIRU</name>
<feature type="compositionally biased region" description="Low complexity" evidence="1">
    <location>
        <begin position="866"/>
        <end position="875"/>
    </location>
</feature>
<accession>A0A482D1H9</accession>
<evidence type="ECO:0000256" key="1">
    <source>
        <dbReference type="SAM" id="MobiDB-lite"/>
    </source>
</evidence>